<keyword evidence="2" id="KW-0547">Nucleotide-binding</keyword>
<feature type="domain" description="Endonuclease GajA/Old nuclease/RecF-like AAA" evidence="1">
    <location>
        <begin position="7"/>
        <end position="381"/>
    </location>
</feature>
<dbReference type="InterPro" id="IPR027417">
    <property type="entry name" value="P-loop_NTPase"/>
</dbReference>
<comment type="caution">
    <text evidence="2">The sequence shown here is derived from an EMBL/GenBank/DDBJ whole genome shotgun (WGS) entry which is preliminary data.</text>
</comment>
<dbReference type="Pfam" id="PF13175">
    <property type="entry name" value="AAA_15"/>
    <property type="match status" value="1"/>
</dbReference>
<dbReference type="Gene3D" id="3.40.50.300">
    <property type="entry name" value="P-loop containing nucleotide triphosphate hydrolases"/>
    <property type="match status" value="2"/>
</dbReference>
<dbReference type="InterPro" id="IPR051396">
    <property type="entry name" value="Bact_Antivir_Def_Nuclease"/>
</dbReference>
<dbReference type="EMBL" id="JBHULM010000011">
    <property type="protein sequence ID" value="MFD2542447.1"/>
    <property type="molecule type" value="Genomic_DNA"/>
</dbReference>
<dbReference type="Proteomes" id="UP001597467">
    <property type="component" value="Unassembled WGS sequence"/>
</dbReference>
<keyword evidence="3" id="KW-1185">Reference proteome</keyword>
<name>A0ABW5K106_9FLAO</name>
<evidence type="ECO:0000259" key="1">
    <source>
        <dbReference type="Pfam" id="PF13175"/>
    </source>
</evidence>
<gene>
    <name evidence="2" type="ORF">ACFSSB_08960</name>
</gene>
<organism evidence="2 3">
    <name type="scientific">Lacinutrix gracilariae</name>
    <dbReference type="NCBI Taxonomy" id="1747198"/>
    <lineage>
        <taxon>Bacteria</taxon>
        <taxon>Pseudomonadati</taxon>
        <taxon>Bacteroidota</taxon>
        <taxon>Flavobacteriia</taxon>
        <taxon>Flavobacteriales</taxon>
        <taxon>Flavobacteriaceae</taxon>
        <taxon>Lacinutrix</taxon>
    </lineage>
</organism>
<dbReference type="InterPro" id="IPR041685">
    <property type="entry name" value="AAA_GajA/Old/RecF-like"/>
</dbReference>
<protein>
    <submittedName>
        <fullName evidence="2">ATP-binding protein</fullName>
    </submittedName>
</protein>
<dbReference type="PANTHER" id="PTHR43581">
    <property type="entry name" value="ATP/GTP PHOSPHATASE"/>
    <property type="match status" value="1"/>
</dbReference>
<reference evidence="3" key="1">
    <citation type="journal article" date="2019" name="Int. J. Syst. Evol. Microbiol.">
        <title>The Global Catalogue of Microorganisms (GCM) 10K type strain sequencing project: providing services to taxonomists for standard genome sequencing and annotation.</title>
        <authorList>
            <consortium name="The Broad Institute Genomics Platform"/>
            <consortium name="The Broad Institute Genome Sequencing Center for Infectious Disease"/>
            <person name="Wu L."/>
            <person name="Ma J."/>
        </authorList>
    </citation>
    <scope>NUCLEOTIDE SEQUENCE [LARGE SCALE GENOMIC DNA]</scope>
    <source>
        <strain evidence="3">KCTC 42808</strain>
    </source>
</reference>
<evidence type="ECO:0000313" key="3">
    <source>
        <dbReference type="Proteomes" id="UP001597467"/>
    </source>
</evidence>
<sequence>MQKTNQMNLKSLTVKNFRAYQAETKIEFDQLTTIIGKNDIGKSTVLEALEIFFNNSTVKIESSDANIHSTDKTVEITCEFTDYPSEISIDSSSPTNLKDEYLLSKDETLVIRKKIDCNKKTPSIDIYIVANHPTEKEVANLLELKEKDLQGIVKAKSLDSKLKGNPTMRKAIWSSVSDLKLQTIELPVSKPKEDAKRIWEQIDTYLPMFALFQSDRSSSDSDSEVQSPMKAAIATAISEVQQEINDIQKKVREKAEEIATNTHKALKEIDENLASKLDPKFNPPTPAKWNGLFSIQLDTDDGIPLNKRGSGVRRMILVSFFKAEAERRLKSSAKQNIIYAIEEPETAQHPNNQKVLIESFKSLANESNCQIILTTHSPGLASELPINSLRFIDKDEHGKLSIAFGEGIFPKIAETLGVTPDSRVKALICVEGPTDVTALGCLSKAMNLKYPEIPNLLTDERVAFILMGGSTLKHWVNHNYLKELGKPEFHLYDNDVTSYQNSIDQVNERDDLSIGQLTQKLEIESYLHKDAVKIGFDLDIEIPDQLNGDNKATPKIFAEAYSLKNGIPNPIRDKNAKKLLAERAFPNMTAEMIEERDPNNEVKGWFEKINKLLN</sequence>
<dbReference type="GO" id="GO:0005524">
    <property type="term" value="F:ATP binding"/>
    <property type="evidence" value="ECO:0007669"/>
    <property type="project" value="UniProtKB-KW"/>
</dbReference>
<keyword evidence="2" id="KW-0067">ATP-binding</keyword>
<evidence type="ECO:0000313" key="2">
    <source>
        <dbReference type="EMBL" id="MFD2542447.1"/>
    </source>
</evidence>
<dbReference type="RefSeq" id="WP_379903343.1">
    <property type="nucleotide sequence ID" value="NZ_JBHULM010000011.1"/>
</dbReference>
<dbReference type="SUPFAM" id="SSF52540">
    <property type="entry name" value="P-loop containing nucleoside triphosphate hydrolases"/>
    <property type="match status" value="1"/>
</dbReference>
<proteinExistence type="predicted"/>
<accession>A0ABW5K106</accession>
<dbReference type="PANTHER" id="PTHR43581:SF4">
    <property type="entry name" value="ATP_GTP PHOSPHATASE"/>
    <property type="match status" value="1"/>
</dbReference>